<dbReference type="SUPFAM" id="SSF54427">
    <property type="entry name" value="NTF2-like"/>
    <property type="match status" value="2"/>
</dbReference>
<dbReference type="Gene3D" id="3.10.450.50">
    <property type="match status" value="2"/>
</dbReference>
<keyword evidence="4" id="KW-1185">Reference proteome</keyword>
<dbReference type="InterPro" id="IPR032710">
    <property type="entry name" value="NTF2-like_dom_sf"/>
</dbReference>
<evidence type="ECO:0000256" key="1">
    <source>
        <dbReference type="SAM" id="SignalP"/>
    </source>
</evidence>
<dbReference type="EMBL" id="JACEIB010000003">
    <property type="protein sequence ID" value="MBA2933615.1"/>
    <property type="molecule type" value="Genomic_DNA"/>
</dbReference>
<feature type="chain" id="PRO_5032522217" evidence="1">
    <location>
        <begin position="28"/>
        <end position="333"/>
    </location>
</feature>
<sequence>MRLTAMLAPATVIATCMILAASGKASGAGPSFNAPKDVAAIKALENYIQTETDMDKLAPYYAPDALVLDIYAPGIYKGREQIKAGFAPQLATIRSMKHDMAEMNVATNGRFACAAMQIHFDTVLKSGQALKMSVREIDAFKKIGGKWQIVQQHVSLPVDAKTGMAVVDGPIKAQGPITWSAHPLPTPSTTPEQAKREIRRFMDVGGVSTSLAQLMQYYGPGDDTLVYDTFYPGELRGLKQISGYYAGMMGGIAHSTLTMPEFVADSDGGFGIQADTQDLKLTLKDGSTKRISIRQSDCMRRVGGKWYSFFEMISFPIDMASGKGIMSNPALAR</sequence>
<dbReference type="RefSeq" id="WP_160363432.1">
    <property type="nucleotide sequence ID" value="NZ_JACEIB010000003.1"/>
</dbReference>
<reference evidence="3 4" key="1">
    <citation type="submission" date="2020-07" db="EMBL/GenBank/DDBJ databases">
        <authorList>
            <person name="Sun Q."/>
        </authorList>
    </citation>
    <scope>NUCLEOTIDE SEQUENCE [LARGE SCALE GENOMIC DNA]</scope>
    <source>
        <strain evidence="3 4">CGMCC 1.13654</strain>
    </source>
</reference>
<keyword evidence="1" id="KW-0732">Signal</keyword>
<dbReference type="AlphaFoldDB" id="A0A838L4J5"/>
<evidence type="ECO:0000259" key="2">
    <source>
        <dbReference type="Pfam" id="PF13474"/>
    </source>
</evidence>
<organism evidence="3 4">
    <name type="scientific">Sphingomonas chungangi</name>
    <dbReference type="NCBI Taxonomy" id="2683589"/>
    <lineage>
        <taxon>Bacteria</taxon>
        <taxon>Pseudomonadati</taxon>
        <taxon>Pseudomonadota</taxon>
        <taxon>Alphaproteobacteria</taxon>
        <taxon>Sphingomonadales</taxon>
        <taxon>Sphingomonadaceae</taxon>
        <taxon>Sphingomonas</taxon>
    </lineage>
</organism>
<proteinExistence type="predicted"/>
<dbReference type="InterPro" id="IPR037401">
    <property type="entry name" value="SnoaL-like"/>
</dbReference>
<evidence type="ECO:0000313" key="3">
    <source>
        <dbReference type="EMBL" id="MBA2933615.1"/>
    </source>
</evidence>
<feature type="signal peptide" evidence="1">
    <location>
        <begin position="1"/>
        <end position="27"/>
    </location>
</feature>
<feature type="domain" description="SnoaL-like" evidence="2">
    <location>
        <begin position="49"/>
        <end position="158"/>
    </location>
</feature>
<evidence type="ECO:0000313" key="4">
    <source>
        <dbReference type="Proteomes" id="UP000570166"/>
    </source>
</evidence>
<gene>
    <name evidence="3" type="ORF">HZF05_05840</name>
</gene>
<comment type="caution">
    <text evidence="3">The sequence shown here is derived from an EMBL/GenBank/DDBJ whole genome shotgun (WGS) entry which is preliminary data.</text>
</comment>
<dbReference type="Proteomes" id="UP000570166">
    <property type="component" value="Unassembled WGS sequence"/>
</dbReference>
<name>A0A838L4J5_9SPHN</name>
<dbReference type="Pfam" id="PF13474">
    <property type="entry name" value="SnoaL_3"/>
    <property type="match status" value="1"/>
</dbReference>
<protein>
    <submittedName>
        <fullName evidence="3">Nuclear transport factor 2 family protein</fullName>
    </submittedName>
</protein>
<accession>A0A838L4J5</accession>